<dbReference type="PROSITE" id="PS01117">
    <property type="entry name" value="HTH_MARR_1"/>
    <property type="match status" value="1"/>
</dbReference>
<dbReference type="EMBL" id="CP136862">
    <property type="protein sequence ID" value="WOJ88767.1"/>
    <property type="molecule type" value="Genomic_DNA"/>
</dbReference>
<dbReference type="InterPro" id="IPR023187">
    <property type="entry name" value="Tscrpt_reg_MarR-type_CS"/>
</dbReference>
<evidence type="ECO:0000313" key="5">
    <source>
        <dbReference type="EMBL" id="WOJ88767.1"/>
    </source>
</evidence>
<dbReference type="Proteomes" id="UP001626536">
    <property type="component" value="Chromosome"/>
</dbReference>
<sequence>MSSAPPPSDLAAHLGFWLRTVSNHVSYAFAGKLAAKGVTVAEWVMMRALYGKDPMPPSRLAEEMGMTRGAITKLADRLISKSLIVRKASRDDGRAQTLALTPQGTDLAPELAALADRNDAEFFDHLSGAERETLERLLKRMVEHCQMTTAPIE</sequence>
<keyword evidence="2" id="KW-0238">DNA-binding</keyword>
<dbReference type="Gene3D" id="1.10.10.10">
    <property type="entry name" value="Winged helix-like DNA-binding domain superfamily/Winged helix DNA-binding domain"/>
    <property type="match status" value="1"/>
</dbReference>
<evidence type="ECO:0000256" key="3">
    <source>
        <dbReference type="ARBA" id="ARBA00023163"/>
    </source>
</evidence>
<dbReference type="SMART" id="SM00347">
    <property type="entry name" value="HTH_MARR"/>
    <property type="match status" value="1"/>
</dbReference>
<evidence type="ECO:0000313" key="6">
    <source>
        <dbReference type="Proteomes" id="UP001626536"/>
    </source>
</evidence>
<feature type="domain" description="HTH marR-type" evidence="4">
    <location>
        <begin position="7"/>
        <end position="143"/>
    </location>
</feature>
<accession>A0ABZ0HN84</accession>
<dbReference type="InterPro" id="IPR000835">
    <property type="entry name" value="HTH_MarR-typ"/>
</dbReference>
<dbReference type="RefSeq" id="WP_407338204.1">
    <property type="nucleotide sequence ID" value="NZ_CP136862.1"/>
</dbReference>
<reference evidence="5 6" key="1">
    <citation type="submission" date="2023-10" db="EMBL/GenBank/DDBJ databases">
        <title>Novel methanotroph of the genus Methylocapsa from a subarctic wetland.</title>
        <authorList>
            <person name="Belova S.E."/>
            <person name="Oshkin I.Y."/>
            <person name="Miroshnikov K."/>
            <person name="Dedysh S.N."/>
        </authorList>
    </citation>
    <scope>NUCLEOTIDE SEQUENCE [LARGE SCALE GENOMIC DNA]</scope>
    <source>
        <strain evidence="5 6">RX1</strain>
    </source>
</reference>
<keyword evidence="3" id="KW-0804">Transcription</keyword>
<organism evidence="5 6">
    <name type="scientific">Methylocapsa polymorpha</name>
    <dbReference type="NCBI Taxonomy" id="3080828"/>
    <lineage>
        <taxon>Bacteria</taxon>
        <taxon>Pseudomonadati</taxon>
        <taxon>Pseudomonadota</taxon>
        <taxon>Alphaproteobacteria</taxon>
        <taxon>Hyphomicrobiales</taxon>
        <taxon>Beijerinckiaceae</taxon>
        <taxon>Methylocapsa</taxon>
    </lineage>
</organism>
<gene>
    <name evidence="5" type="ORF">RZS28_13215</name>
</gene>
<evidence type="ECO:0000259" key="4">
    <source>
        <dbReference type="PROSITE" id="PS50995"/>
    </source>
</evidence>
<proteinExistence type="predicted"/>
<protein>
    <submittedName>
        <fullName evidence="5">MarR family winged helix-turn-helix transcriptional regulator</fullName>
    </submittedName>
</protein>
<dbReference type="Pfam" id="PF12802">
    <property type="entry name" value="MarR_2"/>
    <property type="match status" value="1"/>
</dbReference>
<keyword evidence="6" id="KW-1185">Reference proteome</keyword>
<dbReference type="PANTHER" id="PTHR33164:SF43">
    <property type="entry name" value="HTH-TYPE TRANSCRIPTIONAL REPRESSOR YETL"/>
    <property type="match status" value="1"/>
</dbReference>
<name>A0ABZ0HN84_9HYPH</name>
<evidence type="ECO:0000256" key="2">
    <source>
        <dbReference type="ARBA" id="ARBA00023125"/>
    </source>
</evidence>
<dbReference type="InterPro" id="IPR039422">
    <property type="entry name" value="MarR/SlyA-like"/>
</dbReference>
<dbReference type="InterPro" id="IPR036388">
    <property type="entry name" value="WH-like_DNA-bd_sf"/>
</dbReference>
<dbReference type="PANTHER" id="PTHR33164">
    <property type="entry name" value="TRANSCRIPTIONAL REGULATOR, MARR FAMILY"/>
    <property type="match status" value="1"/>
</dbReference>
<keyword evidence="1" id="KW-0805">Transcription regulation</keyword>
<dbReference type="SUPFAM" id="SSF46785">
    <property type="entry name" value="Winged helix' DNA-binding domain"/>
    <property type="match status" value="1"/>
</dbReference>
<dbReference type="InterPro" id="IPR036390">
    <property type="entry name" value="WH_DNA-bd_sf"/>
</dbReference>
<dbReference type="PRINTS" id="PR00598">
    <property type="entry name" value="HTHMARR"/>
</dbReference>
<dbReference type="PROSITE" id="PS50995">
    <property type="entry name" value="HTH_MARR_2"/>
    <property type="match status" value="1"/>
</dbReference>
<evidence type="ECO:0000256" key="1">
    <source>
        <dbReference type="ARBA" id="ARBA00023015"/>
    </source>
</evidence>